<name>A0AAW2LWF0_9LAMI</name>
<comment type="similarity">
    <text evidence="1 4">Belongs to the UDP-glycosyltransferase family.</text>
</comment>
<evidence type="ECO:0000256" key="4">
    <source>
        <dbReference type="RuleBase" id="RU003718"/>
    </source>
</evidence>
<dbReference type="SUPFAM" id="SSF53756">
    <property type="entry name" value="UDP-Glycosyltransferase/glycogen phosphorylase"/>
    <property type="match status" value="1"/>
</dbReference>
<dbReference type="EMBL" id="JACGWK010000012">
    <property type="protein sequence ID" value="KAL0322779.1"/>
    <property type="molecule type" value="Genomic_DNA"/>
</dbReference>
<reference evidence="6" key="1">
    <citation type="submission" date="2020-06" db="EMBL/GenBank/DDBJ databases">
        <authorList>
            <person name="Li T."/>
            <person name="Hu X."/>
            <person name="Zhang T."/>
            <person name="Song X."/>
            <person name="Zhang H."/>
            <person name="Dai N."/>
            <person name="Sheng W."/>
            <person name="Hou X."/>
            <person name="Wei L."/>
        </authorList>
    </citation>
    <scope>NUCLEOTIDE SEQUENCE</scope>
    <source>
        <strain evidence="6">G01</strain>
        <tissue evidence="6">Leaf</tissue>
    </source>
</reference>
<comment type="caution">
    <text evidence="6">The sequence shown here is derived from an EMBL/GenBank/DDBJ whole genome shotgun (WGS) entry which is preliminary data.</text>
</comment>
<evidence type="ECO:0000256" key="3">
    <source>
        <dbReference type="ARBA" id="ARBA00022679"/>
    </source>
</evidence>
<proteinExistence type="inferred from homology"/>
<gene>
    <name evidence="6" type="ORF">Sangu_1897200</name>
</gene>
<reference evidence="6" key="2">
    <citation type="journal article" date="2024" name="Plant">
        <title>Genomic evolution and insights into agronomic trait innovations of Sesamum species.</title>
        <authorList>
            <person name="Miao H."/>
            <person name="Wang L."/>
            <person name="Qu L."/>
            <person name="Liu H."/>
            <person name="Sun Y."/>
            <person name="Le M."/>
            <person name="Wang Q."/>
            <person name="Wei S."/>
            <person name="Zheng Y."/>
            <person name="Lin W."/>
            <person name="Duan Y."/>
            <person name="Cao H."/>
            <person name="Xiong S."/>
            <person name="Wang X."/>
            <person name="Wei L."/>
            <person name="Li C."/>
            <person name="Ma Q."/>
            <person name="Ju M."/>
            <person name="Zhao R."/>
            <person name="Li G."/>
            <person name="Mu C."/>
            <person name="Tian Q."/>
            <person name="Mei H."/>
            <person name="Zhang T."/>
            <person name="Gao T."/>
            <person name="Zhang H."/>
        </authorList>
    </citation>
    <scope>NUCLEOTIDE SEQUENCE</scope>
    <source>
        <strain evidence="6">G01</strain>
    </source>
</reference>
<evidence type="ECO:0000313" key="6">
    <source>
        <dbReference type="EMBL" id="KAL0322779.1"/>
    </source>
</evidence>
<keyword evidence="3 4" id="KW-0808">Transferase</keyword>
<keyword evidence="2 4" id="KW-0328">Glycosyltransferase</keyword>
<sequence length="480" mass="53631">MAEKNHSKAHAILLAYPFQGHITPMINLAVNLASRGFTVTYIQLEFIHQTISTAHDRAGGVDVFVEARKSGLDIRYTTTSDGFSLEFDRKLNMSEYWEGMIRDFPVLVDELVGSITKSDASAGAFILVADTLYSWPAAIAKKHNLVHVSLWTEPATVFSINYHLDLLREKGHLPYSGNGDNCINYIPGVKSISSKDLMSYIQAPDVVPVLMKIVGKAFEQVKNADFILCNTVQELEPECLSALNLMQPTYAIGPMNFFSDFTKTVVVEKSLWAESDCTHWLSSKPPASVLYISFGSIVQINKQEIVEIAHGLLLSQVNFIWILRTTDALPVGFQDDVKDRGLIVPWCNQNAVLSSPAVGGFLTHCGWNSVLESMWSGVPMICYPFYVDQPTNRKLVVDDWKIGIDLCDGGQTTREEVASKINILMREKSSSDLREEIKKVSKMSRNALETDGSSQRNFDQFVVDLRARLYARREDIGSNN</sequence>
<accession>A0AAW2LWF0</accession>
<dbReference type="InterPro" id="IPR035595">
    <property type="entry name" value="UDP_glycos_trans_CS"/>
</dbReference>
<dbReference type="PROSITE" id="PS00375">
    <property type="entry name" value="UDPGT"/>
    <property type="match status" value="1"/>
</dbReference>
<evidence type="ECO:0000256" key="2">
    <source>
        <dbReference type="ARBA" id="ARBA00022676"/>
    </source>
</evidence>
<dbReference type="InterPro" id="IPR002213">
    <property type="entry name" value="UDP_glucos_trans"/>
</dbReference>
<dbReference type="Gene3D" id="3.40.50.2000">
    <property type="entry name" value="Glycogen Phosphorylase B"/>
    <property type="match status" value="2"/>
</dbReference>
<dbReference type="Pfam" id="PF00201">
    <property type="entry name" value="UDPGT"/>
    <property type="match status" value="1"/>
</dbReference>
<organism evidence="6">
    <name type="scientific">Sesamum angustifolium</name>
    <dbReference type="NCBI Taxonomy" id="2727405"/>
    <lineage>
        <taxon>Eukaryota</taxon>
        <taxon>Viridiplantae</taxon>
        <taxon>Streptophyta</taxon>
        <taxon>Embryophyta</taxon>
        <taxon>Tracheophyta</taxon>
        <taxon>Spermatophyta</taxon>
        <taxon>Magnoliopsida</taxon>
        <taxon>eudicotyledons</taxon>
        <taxon>Gunneridae</taxon>
        <taxon>Pentapetalae</taxon>
        <taxon>asterids</taxon>
        <taxon>lamiids</taxon>
        <taxon>Lamiales</taxon>
        <taxon>Pedaliaceae</taxon>
        <taxon>Sesamum</taxon>
    </lineage>
</organism>
<dbReference type="GO" id="GO:0080044">
    <property type="term" value="F:quercetin 7-O-glucosyltransferase activity"/>
    <property type="evidence" value="ECO:0007669"/>
    <property type="project" value="TreeGrafter"/>
</dbReference>
<protein>
    <recommendedName>
        <fullName evidence="5">Glycosyltransferase</fullName>
        <ecNumber evidence="5">2.4.1.-</ecNumber>
    </recommendedName>
</protein>
<evidence type="ECO:0000256" key="5">
    <source>
        <dbReference type="RuleBase" id="RU362057"/>
    </source>
</evidence>
<dbReference type="GO" id="GO:0080043">
    <property type="term" value="F:quercetin 3-O-glucosyltransferase activity"/>
    <property type="evidence" value="ECO:0007669"/>
    <property type="project" value="TreeGrafter"/>
</dbReference>
<dbReference type="FunFam" id="3.40.50.2000:FF:000078">
    <property type="entry name" value="Glycosyltransferase"/>
    <property type="match status" value="1"/>
</dbReference>
<dbReference type="AlphaFoldDB" id="A0AAW2LWF0"/>
<dbReference type="PANTHER" id="PTHR11926">
    <property type="entry name" value="GLUCOSYL/GLUCURONOSYL TRANSFERASES"/>
    <property type="match status" value="1"/>
</dbReference>
<dbReference type="EC" id="2.4.1.-" evidence="5"/>
<dbReference type="CDD" id="cd03784">
    <property type="entry name" value="GT1_Gtf-like"/>
    <property type="match status" value="1"/>
</dbReference>
<evidence type="ECO:0000256" key="1">
    <source>
        <dbReference type="ARBA" id="ARBA00009995"/>
    </source>
</evidence>
<dbReference type="PANTHER" id="PTHR11926:SF774">
    <property type="entry name" value="UDP-GLYCOSYLTRANSFERASE 85A1-RELATED"/>
    <property type="match status" value="1"/>
</dbReference>